<dbReference type="GO" id="GO:0003677">
    <property type="term" value="F:DNA binding"/>
    <property type="evidence" value="ECO:0007669"/>
    <property type="project" value="UniProtKB-KW"/>
</dbReference>
<keyword evidence="5" id="KW-0805">Transcription regulation</keyword>
<gene>
    <name evidence="13" type="primary">HEYL</name>
</gene>
<feature type="compositionally biased region" description="Polar residues" evidence="10">
    <location>
        <begin position="25"/>
        <end position="40"/>
    </location>
</feature>
<proteinExistence type="inferred from homology"/>
<dbReference type="SUPFAM" id="SSF158457">
    <property type="entry name" value="Orange domain-like"/>
    <property type="match status" value="1"/>
</dbReference>
<dbReference type="InterPro" id="IPR050370">
    <property type="entry name" value="HES_HEY"/>
</dbReference>
<evidence type="ECO:0000259" key="11">
    <source>
        <dbReference type="PROSITE" id="PS50888"/>
    </source>
</evidence>
<keyword evidence="7" id="KW-0804">Transcription</keyword>
<feature type="region of interest" description="Disordered" evidence="10">
    <location>
        <begin position="241"/>
        <end position="266"/>
    </location>
</feature>
<comment type="similarity">
    <text evidence="9">Belongs to the HEY family.</text>
</comment>
<dbReference type="RefSeq" id="XP_054855910.1">
    <property type="nucleotide sequence ID" value="XM_054999935.1"/>
</dbReference>
<dbReference type="InterPro" id="IPR003650">
    <property type="entry name" value="Orange_dom"/>
</dbReference>
<dbReference type="GO" id="GO:0032502">
    <property type="term" value="P:developmental process"/>
    <property type="evidence" value="ECO:0007669"/>
    <property type="project" value="UniProtKB-ARBA"/>
</dbReference>
<feature type="domain" description="BHLH" evidence="11">
    <location>
        <begin position="42"/>
        <end position="97"/>
    </location>
</feature>
<dbReference type="GO" id="GO:0005634">
    <property type="term" value="C:nucleus"/>
    <property type="evidence" value="ECO:0007669"/>
    <property type="project" value="UniProtKB-SubCell"/>
</dbReference>
<evidence type="ECO:0000256" key="3">
    <source>
        <dbReference type="ARBA" id="ARBA00022491"/>
    </source>
</evidence>
<accession>A0AA97KCZ1</accession>
<evidence type="ECO:0000256" key="6">
    <source>
        <dbReference type="ARBA" id="ARBA00023125"/>
    </source>
</evidence>
<comment type="subcellular location">
    <subcellularLocation>
        <location evidence="1">Nucleus</location>
    </subcellularLocation>
</comment>
<keyword evidence="6" id="KW-0238">DNA-binding</keyword>
<dbReference type="PANTHER" id="PTHR10985">
    <property type="entry name" value="BASIC HELIX-LOOP-HELIX TRANSCRIPTION FACTOR, HES-RELATED"/>
    <property type="match status" value="1"/>
</dbReference>
<dbReference type="FunFam" id="4.10.280.10:FF:000012">
    <property type="entry name" value="hairy/enhancer-of-split related with YRPW motif protein 1"/>
    <property type="match status" value="1"/>
</dbReference>
<protein>
    <submittedName>
        <fullName evidence="13">Hairy/enhancer-of-split related with YRPW motif-like protein</fullName>
    </submittedName>
</protein>
<dbReference type="GO" id="GO:0046983">
    <property type="term" value="F:protein dimerization activity"/>
    <property type="evidence" value="ECO:0007669"/>
    <property type="project" value="InterPro"/>
</dbReference>
<keyword evidence="2" id="KW-0217">Developmental protein</keyword>
<dbReference type="SUPFAM" id="SSF47459">
    <property type="entry name" value="HLH, helix-loop-helix DNA-binding domain"/>
    <property type="match status" value="1"/>
</dbReference>
<dbReference type="Proteomes" id="UP001190640">
    <property type="component" value="Chromosome 15"/>
</dbReference>
<feature type="compositionally biased region" description="Low complexity" evidence="10">
    <location>
        <begin position="252"/>
        <end position="261"/>
    </location>
</feature>
<evidence type="ECO:0000256" key="10">
    <source>
        <dbReference type="SAM" id="MobiDB-lite"/>
    </source>
</evidence>
<dbReference type="InterPro" id="IPR011598">
    <property type="entry name" value="bHLH_dom"/>
</dbReference>
<organism evidence="12 13">
    <name type="scientific">Eublepharis macularius</name>
    <name type="common">Leopard gecko</name>
    <name type="synonym">Cyrtodactylus macularius</name>
    <dbReference type="NCBI Taxonomy" id="481883"/>
    <lineage>
        <taxon>Eukaryota</taxon>
        <taxon>Metazoa</taxon>
        <taxon>Chordata</taxon>
        <taxon>Craniata</taxon>
        <taxon>Vertebrata</taxon>
        <taxon>Euteleostomi</taxon>
        <taxon>Lepidosauria</taxon>
        <taxon>Squamata</taxon>
        <taxon>Bifurcata</taxon>
        <taxon>Gekkota</taxon>
        <taxon>Eublepharidae</taxon>
        <taxon>Eublepharinae</taxon>
        <taxon>Eublepharis</taxon>
    </lineage>
</organism>
<evidence type="ECO:0000256" key="8">
    <source>
        <dbReference type="ARBA" id="ARBA00023242"/>
    </source>
</evidence>
<evidence type="ECO:0000313" key="13">
    <source>
        <dbReference type="RefSeq" id="XP_054855910.1"/>
    </source>
</evidence>
<keyword evidence="12" id="KW-1185">Reference proteome</keyword>
<dbReference type="KEGG" id="emc:129343621"/>
<dbReference type="Gene3D" id="4.10.280.10">
    <property type="entry name" value="Helix-loop-helix DNA-binding domain"/>
    <property type="match status" value="1"/>
</dbReference>
<evidence type="ECO:0000256" key="4">
    <source>
        <dbReference type="ARBA" id="ARBA00022976"/>
    </source>
</evidence>
<dbReference type="GO" id="GO:0007219">
    <property type="term" value="P:Notch signaling pathway"/>
    <property type="evidence" value="ECO:0007669"/>
    <property type="project" value="UniProtKB-KW"/>
</dbReference>
<dbReference type="Pfam" id="PF07527">
    <property type="entry name" value="Hairy_orange"/>
    <property type="match status" value="1"/>
</dbReference>
<dbReference type="CTD" id="26508"/>
<dbReference type="Gene3D" id="6.10.250.980">
    <property type="match status" value="1"/>
</dbReference>
<keyword evidence="3" id="KW-0678">Repressor</keyword>
<keyword evidence="4" id="KW-0914">Notch signaling pathway</keyword>
<dbReference type="Pfam" id="PF00010">
    <property type="entry name" value="HLH"/>
    <property type="match status" value="1"/>
</dbReference>
<evidence type="ECO:0000313" key="12">
    <source>
        <dbReference type="Proteomes" id="UP001190640"/>
    </source>
</evidence>
<evidence type="ECO:0000256" key="2">
    <source>
        <dbReference type="ARBA" id="ARBA00022473"/>
    </source>
</evidence>
<reference evidence="13" key="1">
    <citation type="submission" date="2025-08" db="UniProtKB">
        <authorList>
            <consortium name="RefSeq"/>
        </authorList>
    </citation>
    <scope>IDENTIFICATION</scope>
    <source>
        <tissue evidence="13">Blood</tissue>
    </source>
</reference>
<dbReference type="GO" id="GO:0006355">
    <property type="term" value="P:regulation of DNA-templated transcription"/>
    <property type="evidence" value="ECO:0007669"/>
    <property type="project" value="InterPro"/>
</dbReference>
<dbReference type="SMART" id="SM00353">
    <property type="entry name" value="HLH"/>
    <property type="match status" value="1"/>
</dbReference>
<name>A0AA97KCZ1_EUBMA</name>
<dbReference type="InterPro" id="IPR036638">
    <property type="entry name" value="HLH_DNA-bd_sf"/>
</dbReference>
<feature type="compositionally biased region" description="Basic and acidic residues" evidence="10">
    <location>
        <begin position="1"/>
        <end position="12"/>
    </location>
</feature>
<evidence type="ECO:0000256" key="7">
    <source>
        <dbReference type="ARBA" id="ARBA00023163"/>
    </source>
</evidence>
<evidence type="ECO:0000256" key="9">
    <source>
        <dbReference type="ARBA" id="ARBA00038262"/>
    </source>
</evidence>
<sequence length="324" mass="35286">MKRPCQDKRSSDTDLTINVGKEEACSQTPRSASPTTSSMVQARKKRRGIIEKRRRDRINSSLSELRCLVPTASEKQGSSKLEKAEILQMTVDHLKMICATGGTAGLLDAQAMAVDYRNIGFRECLVEVMRYLGSLESKSSGVDPIQLRLLSHLNNYIAEMEPPTRNASLLPVHSWPKSLLWKSSYPIGTSNPVHVPWREWAIWSASSVIYPGPALRAAPMGHIPNAVAPACPNVLSSWIASSPSKSRPPVLTSATSTSASRARVREAAPRRSQLAALLSSSSARVPITPVYRSSPALNPPPQGSEITTETAGRCRFRSTEIGAF</sequence>
<keyword evidence="8" id="KW-0539">Nucleus</keyword>
<feature type="region of interest" description="Disordered" evidence="10">
    <location>
        <begin position="1"/>
        <end position="51"/>
    </location>
</feature>
<dbReference type="GeneID" id="129343621"/>
<dbReference type="AlphaFoldDB" id="A0AA97KCZ1"/>
<evidence type="ECO:0000256" key="5">
    <source>
        <dbReference type="ARBA" id="ARBA00023015"/>
    </source>
</evidence>
<dbReference type="SMART" id="SM00511">
    <property type="entry name" value="ORANGE"/>
    <property type="match status" value="1"/>
</dbReference>
<evidence type="ECO:0000256" key="1">
    <source>
        <dbReference type="ARBA" id="ARBA00004123"/>
    </source>
</evidence>
<dbReference type="PROSITE" id="PS50888">
    <property type="entry name" value="BHLH"/>
    <property type="match status" value="1"/>
</dbReference>